<dbReference type="SUPFAM" id="SSF48371">
    <property type="entry name" value="ARM repeat"/>
    <property type="match status" value="1"/>
</dbReference>
<dbReference type="EMBL" id="QPFP01000001">
    <property type="protein sequence ID" value="TEB39622.1"/>
    <property type="molecule type" value="Genomic_DNA"/>
</dbReference>
<accession>A0A4Y7U1F8</accession>
<proteinExistence type="predicted"/>
<organism evidence="2 3">
    <name type="scientific">Coprinellus micaceus</name>
    <name type="common">Glistening ink-cap mushroom</name>
    <name type="synonym">Coprinus micaceus</name>
    <dbReference type="NCBI Taxonomy" id="71717"/>
    <lineage>
        <taxon>Eukaryota</taxon>
        <taxon>Fungi</taxon>
        <taxon>Dikarya</taxon>
        <taxon>Basidiomycota</taxon>
        <taxon>Agaricomycotina</taxon>
        <taxon>Agaricomycetes</taxon>
        <taxon>Agaricomycetidae</taxon>
        <taxon>Agaricales</taxon>
        <taxon>Agaricineae</taxon>
        <taxon>Psathyrellaceae</taxon>
        <taxon>Coprinellus</taxon>
    </lineage>
</organism>
<sequence>MISEISASGKGRKLASSLIETLRVSDSKSSEISRALIPHLRDQAPLSRITTLELLSSLNRQYHDRLDLTDLAVGEIVSLAFKDSVDEIRIAAVQLLSALAIPLEGPERTYVLKPTAQLATRLMSLLQSEISRPSVIELLSVMALESPVRQSISLEIMAEALRREGDLSQGYTELLARLVSDGRFGDEGTDKVMLLLASTIITRPNLAQYRFEILTALWCRYGTTVIAPYQVKTHAPEQGTATKPQPEIYLEPKDKATEQLVDWFEFAVFGKHATKHEVKKFLTRSAIWLPALTSESEEVKGHLKPVAEAKEHAELAFEAKKKPEPLVEVRGRTESITEEPKDPAASP</sequence>
<protein>
    <recommendedName>
        <fullName evidence="4">ARM repeat-containing protein</fullName>
    </recommendedName>
</protein>
<name>A0A4Y7U1F8_COPMI</name>
<gene>
    <name evidence="2" type="ORF">FA13DRAFT_13731</name>
</gene>
<keyword evidence="3" id="KW-1185">Reference proteome</keyword>
<reference evidence="2 3" key="1">
    <citation type="journal article" date="2019" name="Nat. Ecol. Evol.">
        <title>Megaphylogeny resolves global patterns of mushroom evolution.</title>
        <authorList>
            <person name="Varga T."/>
            <person name="Krizsan K."/>
            <person name="Foldi C."/>
            <person name="Dima B."/>
            <person name="Sanchez-Garcia M."/>
            <person name="Sanchez-Ramirez S."/>
            <person name="Szollosi G.J."/>
            <person name="Szarkandi J.G."/>
            <person name="Papp V."/>
            <person name="Albert L."/>
            <person name="Andreopoulos W."/>
            <person name="Angelini C."/>
            <person name="Antonin V."/>
            <person name="Barry K.W."/>
            <person name="Bougher N.L."/>
            <person name="Buchanan P."/>
            <person name="Buyck B."/>
            <person name="Bense V."/>
            <person name="Catcheside P."/>
            <person name="Chovatia M."/>
            <person name="Cooper J."/>
            <person name="Damon W."/>
            <person name="Desjardin D."/>
            <person name="Finy P."/>
            <person name="Geml J."/>
            <person name="Haridas S."/>
            <person name="Hughes K."/>
            <person name="Justo A."/>
            <person name="Karasinski D."/>
            <person name="Kautmanova I."/>
            <person name="Kiss B."/>
            <person name="Kocsube S."/>
            <person name="Kotiranta H."/>
            <person name="LaButti K.M."/>
            <person name="Lechner B.E."/>
            <person name="Liimatainen K."/>
            <person name="Lipzen A."/>
            <person name="Lukacs Z."/>
            <person name="Mihaltcheva S."/>
            <person name="Morgado L.N."/>
            <person name="Niskanen T."/>
            <person name="Noordeloos M.E."/>
            <person name="Ohm R.A."/>
            <person name="Ortiz-Santana B."/>
            <person name="Ovrebo C."/>
            <person name="Racz N."/>
            <person name="Riley R."/>
            <person name="Savchenko A."/>
            <person name="Shiryaev A."/>
            <person name="Soop K."/>
            <person name="Spirin V."/>
            <person name="Szebenyi C."/>
            <person name="Tomsovsky M."/>
            <person name="Tulloss R.E."/>
            <person name="Uehling J."/>
            <person name="Grigoriev I.V."/>
            <person name="Vagvolgyi C."/>
            <person name="Papp T."/>
            <person name="Martin F.M."/>
            <person name="Miettinen O."/>
            <person name="Hibbett D.S."/>
            <person name="Nagy L.G."/>
        </authorList>
    </citation>
    <scope>NUCLEOTIDE SEQUENCE [LARGE SCALE GENOMIC DNA]</scope>
    <source>
        <strain evidence="2 3">FP101781</strain>
    </source>
</reference>
<dbReference type="Proteomes" id="UP000298030">
    <property type="component" value="Unassembled WGS sequence"/>
</dbReference>
<evidence type="ECO:0008006" key="4">
    <source>
        <dbReference type="Google" id="ProtNLM"/>
    </source>
</evidence>
<evidence type="ECO:0000313" key="3">
    <source>
        <dbReference type="Proteomes" id="UP000298030"/>
    </source>
</evidence>
<feature type="region of interest" description="Disordered" evidence="1">
    <location>
        <begin position="326"/>
        <end position="347"/>
    </location>
</feature>
<comment type="caution">
    <text evidence="2">The sequence shown here is derived from an EMBL/GenBank/DDBJ whole genome shotgun (WGS) entry which is preliminary data.</text>
</comment>
<dbReference type="AlphaFoldDB" id="A0A4Y7U1F8"/>
<evidence type="ECO:0000313" key="2">
    <source>
        <dbReference type="EMBL" id="TEB39622.1"/>
    </source>
</evidence>
<evidence type="ECO:0000256" key="1">
    <source>
        <dbReference type="SAM" id="MobiDB-lite"/>
    </source>
</evidence>
<dbReference type="InterPro" id="IPR016024">
    <property type="entry name" value="ARM-type_fold"/>
</dbReference>